<evidence type="ECO:0000256" key="1">
    <source>
        <dbReference type="SAM" id="Phobius"/>
    </source>
</evidence>
<evidence type="ECO:0000313" key="3">
    <source>
        <dbReference type="Proteomes" id="UP001431783"/>
    </source>
</evidence>
<dbReference type="Pfam" id="PF15938">
    <property type="entry name" value="DUF4750"/>
    <property type="match status" value="1"/>
</dbReference>
<gene>
    <name evidence="2" type="ORF">WA026_020902</name>
</gene>
<proteinExistence type="predicted"/>
<accession>A0AAW1UQX3</accession>
<dbReference type="InterPro" id="IPR031851">
    <property type="entry name" value="DUF4750"/>
</dbReference>
<keyword evidence="1" id="KW-1133">Transmembrane helix</keyword>
<protein>
    <recommendedName>
        <fullName evidence="4">ATP synthase F0 subunit 8</fullName>
    </recommendedName>
</protein>
<evidence type="ECO:0000313" key="2">
    <source>
        <dbReference type="EMBL" id="KAK9882380.1"/>
    </source>
</evidence>
<dbReference type="Proteomes" id="UP001431783">
    <property type="component" value="Unassembled WGS sequence"/>
</dbReference>
<dbReference type="EMBL" id="JARQZJ010000075">
    <property type="protein sequence ID" value="KAK9882380.1"/>
    <property type="molecule type" value="Genomic_DNA"/>
</dbReference>
<reference evidence="2 3" key="1">
    <citation type="submission" date="2023-03" db="EMBL/GenBank/DDBJ databases">
        <title>Genome insight into feeding habits of ladybird beetles.</title>
        <authorList>
            <person name="Li H.-S."/>
            <person name="Huang Y.-H."/>
            <person name="Pang H."/>
        </authorList>
    </citation>
    <scope>NUCLEOTIDE SEQUENCE [LARGE SCALE GENOMIC DNA]</scope>
    <source>
        <strain evidence="2">SYSU_2023b</strain>
        <tissue evidence="2">Whole body</tissue>
    </source>
</reference>
<keyword evidence="1" id="KW-0812">Transmembrane</keyword>
<sequence>MITLETAQACVLTFSVLLGSLIVVFILCLIGWYIVWKLVLCRFKFIKELFRGAKENPEVKELKKGRSKLKKRRLD</sequence>
<dbReference type="PANTHER" id="PTHR36877:SF1">
    <property type="entry name" value="SMALL INTEGRAL MEMBRANE PROTEIN 13"/>
    <property type="match status" value="1"/>
</dbReference>
<name>A0AAW1UQX3_9CUCU</name>
<keyword evidence="1" id="KW-0472">Membrane</keyword>
<keyword evidence="3" id="KW-1185">Reference proteome</keyword>
<dbReference type="PANTHER" id="PTHR36877">
    <property type="entry name" value="SMALL INTEGRAL MEMBRANE PROTEIN 13"/>
    <property type="match status" value="1"/>
</dbReference>
<feature type="transmembrane region" description="Helical" evidence="1">
    <location>
        <begin position="12"/>
        <end position="35"/>
    </location>
</feature>
<comment type="caution">
    <text evidence="2">The sequence shown here is derived from an EMBL/GenBank/DDBJ whole genome shotgun (WGS) entry which is preliminary data.</text>
</comment>
<dbReference type="AlphaFoldDB" id="A0AAW1UQX3"/>
<evidence type="ECO:0008006" key="4">
    <source>
        <dbReference type="Google" id="ProtNLM"/>
    </source>
</evidence>
<organism evidence="2 3">
    <name type="scientific">Henosepilachna vigintioctopunctata</name>
    <dbReference type="NCBI Taxonomy" id="420089"/>
    <lineage>
        <taxon>Eukaryota</taxon>
        <taxon>Metazoa</taxon>
        <taxon>Ecdysozoa</taxon>
        <taxon>Arthropoda</taxon>
        <taxon>Hexapoda</taxon>
        <taxon>Insecta</taxon>
        <taxon>Pterygota</taxon>
        <taxon>Neoptera</taxon>
        <taxon>Endopterygota</taxon>
        <taxon>Coleoptera</taxon>
        <taxon>Polyphaga</taxon>
        <taxon>Cucujiformia</taxon>
        <taxon>Coccinelloidea</taxon>
        <taxon>Coccinellidae</taxon>
        <taxon>Epilachninae</taxon>
        <taxon>Epilachnini</taxon>
        <taxon>Henosepilachna</taxon>
    </lineage>
</organism>